<evidence type="ECO:0000313" key="7">
    <source>
        <dbReference type="EMBL" id="SVA55128.1"/>
    </source>
</evidence>
<feature type="transmembrane region" description="Helical" evidence="6">
    <location>
        <begin position="35"/>
        <end position="53"/>
    </location>
</feature>
<dbReference type="EMBL" id="UINC01012652">
    <property type="protein sequence ID" value="SVA55128.1"/>
    <property type="molecule type" value="Genomic_DNA"/>
</dbReference>
<dbReference type="PANTHER" id="PTHR30250">
    <property type="entry name" value="PST FAMILY PREDICTED COLANIC ACID TRANSPORTER"/>
    <property type="match status" value="1"/>
</dbReference>
<sequence length="362" mass="41109">VLIIEYGYSLKLSKDTAKNQSDISILTGTAIKVKLSLLIILIIVLLILGIFEYPDPTTYKILFILSISSVFNSFANHFLIPYRSIDRFDVEAKYVFINNVLLFGIVSLVAYFSRNITAIALGFLCVRIIYSTITVRRFIADFGLKSIPVNLLAELKQTFPYAVHIAVGAMYLNIDTIILREFVSNSDIGIYQAGMRAMVAATLGLEILNSVLIPKLSSLVAEKKDQLIKLSTKFNLLTIMGGIVIALIVNIFSNQLIYLVYGEKFFRLSDYVIYFSIIIFLRYFGVIYGALLTISDKQKIRTYGVLFTLLFIIIVDLFVIPTYELYGALYTLIAAHIILNTIYFYFAYKEYRTSFFNIAYVK</sequence>
<feature type="transmembrane region" description="Helical" evidence="6">
    <location>
        <begin position="118"/>
        <end position="139"/>
    </location>
</feature>
<feature type="transmembrane region" description="Helical" evidence="6">
    <location>
        <begin position="329"/>
        <end position="348"/>
    </location>
</feature>
<feature type="non-terminal residue" evidence="7">
    <location>
        <position position="1"/>
    </location>
</feature>
<feature type="transmembrane region" description="Helical" evidence="6">
    <location>
        <begin position="94"/>
        <end position="112"/>
    </location>
</feature>
<feature type="transmembrane region" description="Helical" evidence="6">
    <location>
        <begin position="303"/>
        <end position="323"/>
    </location>
</feature>
<evidence type="ECO:0000256" key="1">
    <source>
        <dbReference type="ARBA" id="ARBA00004651"/>
    </source>
</evidence>
<dbReference type="InterPro" id="IPR002797">
    <property type="entry name" value="Polysacc_synth"/>
</dbReference>
<dbReference type="InterPro" id="IPR050833">
    <property type="entry name" value="Poly_Biosynth_Transport"/>
</dbReference>
<feature type="transmembrane region" description="Helical" evidence="6">
    <location>
        <begin position="159"/>
        <end position="178"/>
    </location>
</feature>
<evidence type="ECO:0000256" key="5">
    <source>
        <dbReference type="ARBA" id="ARBA00023136"/>
    </source>
</evidence>
<dbReference type="AlphaFoldDB" id="A0A381WS94"/>
<protein>
    <submittedName>
        <fullName evidence="7">Uncharacterized protein</fullName>
    </submittedName>
</protein>
<keyword evidence="5 6" id="KW-0472">Membrane</keyword>
<feature type="transmembrane region" description="Helical" evidence="6">
    <location>
        <begin position="234"/>
        <end position="252"/>
    </location>
</feature>
<evidence type="ECO:0000256" key="4">
    <source>
        <dbReference type="ARBA" id="ARBA00022989"/>
    </source>
</evidence>
<accession>A0A381WS94</accession>
<keyword evidence="2" id="KW-1003">Cell membrane</keyword>
<reference evidence="7" key="1">
    <citation type="submission" date="2018-05" db="EMBL/GenBank/DDBJ databases">
        <authorList>
            <person name="Lanie J.A."/>
            <person name="Ng W.-L."/>
            <person name="Kazmierczak K.M."/>
            <person name="Andrzejewski T.M."/>
            <person name="Davidsen T.M."/>
            <person name="Wayne K.J."/>
            <person name="Tettelin H."/>
            <person name="Glass J.I."/>
            <person name="Rusch D."/>
            <person name="Podicherti R."/>
            <person name="Tsui H.-C.T."/>
            <person name="Winkler M.E."/>
        </authorList>
    </citation>
    <scope>NUCLEOTIDE SEQUENCE</scope>
</reference>
<keyword evidence="3 6" id="KW-0812">Transmembrane</keyword>
<dbReference type="PANTHER" id="PTHR30250:SF11">
    <property type="entry name" value="O-ANTIGEN TRANSPORTER-RELATED"/>
    <property type="match status" value="1"/>
</dbReference>
<organism evidence="7">
    <name type="scientific">marine metagenome</name>
    <dbReference type="NCBI Taxonomy" id="408172"/>
    <lineage>
        <taxon>unclassified sequences</taxon>
        <taxon>metagenomes</taxon>
        <taxon>ecological metagenomes</taxon>
    </lineage>
</organism>
<dbReference type="GO" id="GO:0005886">
    <property type="term" value="C:plasma membrane"/>
    <property type="evidence" value="ECO:0007669"/>
    <property type="project" value="UniProtKB-SubCell"/>
</dbReference>
<keyword evidence="4 6" id="KW-1133">Transmembrane helix</keyword>
<name>A0A381WS94_9ZZZZ</name>
<evidence type="ECO:0000256" key="2">
    <source>
        <dbReference type="ARBA" id="ARBA00022475"/>
    </source>
</evidence>
<evidence type="ECO:0000256" key="3">
    <source>
        <dbReference type="ARBA" id="ARBA00022692"/>
    </source>
</evidence>
<feature type="transmembrane region" description="Helical" evidence="6">
    <location>
        <begin position="272"/>
        <end position="291"/>
    </location>
</feature>
<evidence type="ECO:0000256" key="6">
    <source>
        <dbReference type="SAM" id="Phobius"/>
    </source>
</evidence>
<proteinExistence type="predicted"/>
<dbReference type="Pfam" id="PF01943">
    <property type="entry name" value="Polysacc_synt"/>
    <property type="match status" value="1"/>
</dbReference>
<gene>
    <name evidence="7" type="ORF">METZ01_LOCUS107982</name>
</gene>
<feature type="transmembrane region" description="Helical" evidence="6">
    <location>
        <begin position="190"/>
        <end position="213"/>
    </location>
</feature>
<feature type="transmembrane region" description="Helical" evidence="6">
    <location>
        <begin position="59"/>
        <end position="82"/>
    </location>
</feature>
<comment type="subcellular location">
    <subcellularLocation>
        <location evidence="1">Cell membrane</location>
        <topology evidence="1">Multi-pass membrane protein</topology>
    </subcellularLocation>
</comment>